<reference evidence="3" key="1">
    <citation type="submission" date="2021-02" db="EMBL/GenBank/DDBJ databases">
        <authorList>
            <person name="Nowell W R."/>
        </authorList>
    </citation>
    <scope>NUCLEOTIDE SEQUENCE</scope>
</reference>
<dbReference type="Proteomes" id="UP000676336">
    <property type="component" value="Unassembled WGS sequence"/>
</dbReference>
<proteinExistence type="predicted"/>
<dbReference type="InterPro" id="IPR051489">
    <property type="entry name" value="ADAM_Metalloproteinase"/>
</dbReference>
<protein>
    <recommendedName>
        <fullName evidence="2">Peptidase M12B domain-containing protein</fullName>
    </recommendedName>
</protein>
<dbReference type="AlphaFoldDB" id="A0A816EK00"/>
<accession>A0A816EK00</accession>
<sequence>MNQTRSKQSFHYDYIVKHNGSILEQTFVSIEWRNNRERRAAQKSPIYTSNRFDKRYFTNTADHIMTFTRLDLIDGAGSAYVSVMLTITHELGHMFGSNHDETENECNDPHIQYIMTPESMKTADHRQVTQFSPCSIKRLNNLFNNTKTTCWKKKIIRQLINRRQQCQLQYGLEAIPFISVTYNKSQTLYEESICSQLKYLKKPYDDFIHLIPQCGELLSECSIFVRCCQMKFVRIDGRSAVELCPDTCGKCRQLPRFAIITTVTTETI</sequence>
<evidence type="ECO:0000259" key="2">
    <source>
        <dbReference type="PROSITE" id="PS50215"/>
    </source>
</evidence>
<feature type="binding site" evidence="1">
    <location>
        <position position="99"/>
    </location>
    <ligand>
        <name>Zn(2+)</name>
        <dbReference type="ChEBI" id="CHEBI:29105"/>
        <note>catalytic</note>
    </ligand>
</feature>
<feature type="binding site" evidence="1">
    <location>
        <position position="93"/>
    </location>
    <ligand>
        <name>Zn(2+)</name>
        <dbReference type="ChEBI" id="CHEBI:29105"/>
        <note>catalytic</note>
    </ligand>
</feature>
<dbReference type="EMBL" id="CAJOBI010006757">
    <property type="protein sequence ID" value="CAF4068727.1"/>
    <property type="molecule type" value="Genomic_DNA"/>
</dbReference>
<feature type="binding site" evidence="1">
    <location>
        <position position="89"/>
    </location>
    <ligand>
        <name>Zn(2+)</name>
        <dbReference type="ChEBI" id="CHEBI:29105"/>
        <note>catalytic</note>
    </ligand>
</feature>
<keyword evidence="1" id="KW-0862">Zinc</keyword>
<dbReference type="PROSITE" id="PS50215">
    <property type="entry name" value="ADAM_MEPRO"/>
    <property type="match status" value="1"/>
</dbReference>
<dbReference type="PANTHER" id="PTHR45702">
    <property type="entry name" value="ADAM10/ADAM17 METALLOPEPTIDASE FAMILY MEMBER"/>
    <property type="match status" value="1"/>
</dbReference>
<evidence type="ECO:0000313" key="3">
    <source>
        <dbReference type="EMBL" id="CAF1653875.1"/>
    </source>
</evidence>
<dbReference type="GO" id="GO:0007219">
    <property type="term" value="P:Notch signaling pathway"/>
    <property type="evidence" value="ECO:0007669"/>
    <property type="project" value="TreeGrafter"/>
</dbReference>
<evidence type="ECO:0000256" key="1">
    <source>
        <dbReference type="PROSITE-ProRule" id="PRU00276"/>
    </source>
</evidence>
<dbReference type="EMBL" id="CAJNOW010016992">
    <property type="protein sequence ID" value="CAF1653875.1"/>
    <property type="molecule type" value="Genomic_DNA"/>
</dbReference>
<dbReference type="InterPro" id="IPR024079">
    <property type="entry name" value="MetalloPept_cat_dom_sf"/>
</dbReference>
<name>A0A816EK00_9BILA</name>
<dbReference type="GO" id="GO:0004222">
    <property type="term" value="F:metalloendopeptidase activity"/>
    <property type="evidence" value="ECO:0007669"/>
    <property type="project" value="InterPro"/>
</dbReference>
<organism evidence="3 5">
    <name type="scientific">Rotaria magnacalcarata</name>
    <dbReference type="NCBI Taxonomy" id="392030"/>
    <lineage>
        <taxon>Eukaryota</taxon>
        <taxon>Metazoa</taxon>
        <taxon>Spiralia</taxon>
        <taxon>Gnathifera</taxon>
        <taxon>Rotifera</taxon>
        <taxon>Eurotatoria</taxon>
        <taxon>Bdelloidea</taxon>
        <taxon>Philodinida</taxon>
        <taxon>Philodinidae</taxon>
        <taxon>Rotaria</taxon>
    </lineage>
</organism>
<dbReference type="GO" id="GO:0005886">
    <property type="term" value="C:plasma membrane"/>
    <property type="evidence" value="ECO:0007669"/>
    <property type="project" value="TreeGrafter"/>
</dbReference>
<dbReference type="Gene3D" id="3.40.390.10">
    <property type="entry name" value="Collagenase (Catalytic Domain)"/>
    <property type="match status" value="1"/>
</dbReference>
<feature type="domain" description="Peptidase M12B" evidence="2">
    <location>
        <begin position="83"/>
        <end position="155"/>
    </location>
</feature>
<evidence type="ECO:0000313" key="4">
    <source>
        <dbReference type="EMBL" id="CAF4068727.1"/>
    </source>
</evidence>
<dbReference type="SUPFAM" id="SSF55486">
    <property type="entry name" value="Metalloproteases ('zincins'), catalytic domain"/>
    <property type="match status" value="1"/>
</dbReference>
<dbReference type="GO" id="GO:0046872">
    <property type="term" value="F:metal ion binding"/>
    <property type="evidence" value="ECO:0007669"/>
    <property type="project" value="UniProtKB-KW"/>
</dbReference>
<dbReference type="Pfam" id="PF13574">
    <property type="entry name" value="Reprolysin_2"/>
    <property type="match status" value="1"/>
</dbReference>
<dbReference type="OrthoDB" id="2131567at2759"/>
<comment type="caution">
    <text evidence="3">The sequence shown here is derived from an EMBL/GenBank/DDBJ whole genome shotgun (WGS) entry which is preliminary data.</text>
</comment>
<feature type="active site" evidence="1">
    <location>
        <position position="90"/>
    </location>
</feature>
<dbReference type="GO" id="GO:0006509">
    <property type="term" value="P:membrane protein ectodomain proteolysis"/>
    <property type="evidence" value="ECO:0007669"/>
    <property type="project" value="TreeGrafter"/>
</dbReference>
<dbReference type="Proteomes" id="UP000663834">
    <property type="component" value="Unassembled WGS sequence"/>
</dbReference>
<dbReference type="InterPro" id="IPR001590">
    <property type="entry name" value="Peptidase_M12B"/>
</dbReference>
<gene>
    <name evidence="3" type="ORF">KQP761_LOCUS30523</name>
    <name evidence="4" type="ORF">SMN809_LOCUS15617</name>
</gene>
<keyword evidence="1" id="KW-0479">Metal-binding</keyword>
<comment type="caution">
    <text evidence="1">Lacks conserved residue(s) required for the propagation of feature annotation.</text>
</comment>
<evidence type="ECO:0000313" key="5">
    <source>
        <dbReference type="Proteomes" id="UP000663834"/>
    </source>
</evidence>
<dbReference type="PANTHER" id="PTHR45702:SF2">
    <property type="entry name" value="KUZBANIAN, ISOFORM A"/>
    <property type="match status" value="1"/>
</dbReference>